<evidence type="ECO:0000313" key="1">
    <source>
        <dbReference type="EMBL" id="VVV01098.1"/>
    </source>
</evidence>
<protein>
    <submittedName>
        <fullName evidence="1">Blue light- and temperature-regulated antirepressor BluF</fullName>
    </submittedName>
</protein>
<organism evidence="1 2">
    <name type="scientific">Mesonia oceanica</name>
    <dbReference type="NCBI Taxonomy" id="2687242"/>
    <lineage>
        <taxon>Bacteria</taxon>
        <taxon>Pseudomonadati</taxon>
        <taxon>Bacteroidota</taxon>
        <taxon>Flavobacteriia</taxon>
        <taxon>Flavobacteriales</taxon>
        <taxon>Flavobacteriaceae</taxon>
        <taxon>Mesonia</taxon>
    </lineage>
</organism>
<dbReference type="Proteomes" id="UP000356253">
    <property type="component" value="Unassembled WGS sequence"/>
</dbReference>
<gene>
    <name evidence="1" type="primary">bluF</name>
    <name evidence="1" type="ORF">FVB9532_02377</name>
</gene>
<dbReference type="EMBL" id="CABVMM010000009">
    <property type="protein sequence ID" value="VVV01098.1"/>
    <property type="molecule type" value="Genomic_DNA"/>
</dbReference>
<reference evidence="1" key="1">
    <citation type="submission" date="2019-09" db="EMBL/GenBank/DDBJ databases">
        <authorList>
            <person name="Rodrigo-Torres L."/>
            <person name="Arahal R. D."/>
            <person name="Lucena T."/>
        </authorList>
    </citation>
    <scope>NUCLEOTIDE SEQUENCE</scope>
    <source>
        <strain evidence="1">ISS653</strain>
    </source>
</reference>
<keyword evidence="2" id="KW-1185">Reference proteome</keyword>
<accession>A0AC61Y9M4</accession>
<name>A0AC61Y9M4_9FLAO</name>
<comment type="caution">
    <text evidence="1">The sequence shown here is derived from an EMBL/GenBank/DDBJ whole genome shotgun (WGS) entry which is preliminary data.</text>
</comment>
<proteinExistence type="predicted"/>
<evidence type="ECO:0000313" key="2">
    <source>
        <dbReference type="Proteomes" id="UP000356253"/>
    </source>
</evidence>
<sequence>MRIIIFYVSNVGSTLTPMKIQELLSKSQQKNHKRGIYGILLFSEGNFYQVIDGPTAIIKQLWEKIKKDDRHHSIIKIFEERAPQPSFDNYLCDYICENDVFQYENLKEFFDHLKLLDEKLKNAAEEVLKQFLKYQ</sequence>